<dbReference type="GO" id="GO:0007265">
    <property type="term" value="P:Ras protein signal transduction"/>
    <property type="evidence" value="ECO:0007669"/>
    <property type="project" value="TreeGrafter"/>
</dbReference>
<dbReference type="Gene3D" id="3.30.40.10">
    <property type="entry name" value="Zinc/RING finger domain, C3HC4 (zinc finger)"/>
    <property type="match status" value="2"/>
</dbReference>
<comment type="caution">
    <text evidence="9">The sequence shown here is derived from an EMBL/GenBank/DDBJ whole genome shotgun (WGS) entry which is preliminary data.</text>
</comment>
<evidence type="ECO:0000256" key="3">
    <source>
        <dbReference type="ARBA" id="ARBA00022833"/>
    </source>
</evidence>
<dbReference type="GO" id="GO:0008270">
    <property type="term" value="F:zinc ion binding"/>
    <property type="evidence" value="ECO:0007669"/>
    <property type="project" value="UniProtKB-KW"/>
</dbReference>
<dbReference type="InterPro" id="IPR035979">
    <property type="entry name" value="RBD_domain_sf"/>
</dbReference>
<dbReference type="SUPFAM" id="SSF54928">
    <property type="entry name" value="RNA-binding domain, RBD"/>
    <property type="match status" value="1"/>
</dbReference>
<evidence type="ECO:0000256" key="2">
    <source>
        <dbReference type="ARBA" id="ARBA00022771"/>
    </source>
</evidence>
<dbReference type="GO" id="GO:0003676">
    <property type="term" value="F:nucleic acid binding"/>
    <property type="evidence" value="ECO:0007669"/>
    <property type="project" value="InterPro"/>
</dbReference>
<feature type="compositionally biased region" description="Basic and acidic residues" evidence="6">
    <location>
        <begin position="74"/>
        <end position="84"/>
    </location>
</feature>
<dbReference type="PROSITE" id="PS50089">
    <property type="entry name" value="ZF_RING_2"/>
    <property type="match status" value="1"/>
</dbReference>
<evidence type="ECO:0000313" key="10">
    <source>
        <dbReference type="Proteomes" id="UP001150238"/>
    </source>
</evidence>
<dbReference type="SUPFAM" id="SSF57850">
    <property type="entry name" value="RING/U-box"/>
    <property type="match status" value="2"/>
</dbReference>
<reference evidence="9" key="2">
    <citation type="journal article" date="2023" name="Proc. Natl. Acad. Sci. U.S.A.">
        <title>A global phylogenomic analysis of the shiitake genus Lentinula.</title>
        <authorList>
            <person name="Sierra-Patev S."/>
            <person name="Min B."/>
            <person name="Naranjo-Ortiz M."/>
            <person name="Looney B."/>
            <person name="Konkel Z."/>
            <person name="Slot J.C."/>
            <person name="Sakamoto Y."/>
            <person name="Steenwyk J.L."/>
            <person name="Rokas A."/>
            <person name="Carro J."/>
            <person name="Camarero S."/>
            <person name="Ferreira P."/>
            <person name="Molpeceres G."/>
            <person name="Ruiz-Duenas F.J."/>
            <person name="Serrano A."/>
            <person name="Henrissat B."/>
            <person name="Drula E."/>
            <person name="Hughes K.W."/>
            <person name="Mata J.L."/>
            <person name="Ishikawa N.K."/>
            <person name="Vargas-Isla R."/>
            <person name="Ushijima S."/>
            <person name="Smith C.A."/>
            <person name="Donoghue J."/>
            <person name="Ahrendt S."/>
            <person name="Andreopoulos W."/>
            <person name="He G."/>
            <person name="LaButti K."/>
            <person name="Lipzen A."/>
            <person name="Ng V."/>
            <person name="Riley R."/>
            <person name="Sandor L."/>
            <person name="Barry K."/>
            <person name="Martinez A.T."/>
            <person name="Xiao Y."/>
            <person name="Gibbons J.G."/>
            <person name="Terashima K."/>
            <person name="Grigoriev I.V."/>
            <person name="Hibbett D."/>
        </authorList>
    </citation>
    <scope>NUCLEOTIDE SEQUENCE</scope>
    <source>
        <strain evidence="9">Sp2 HRB7682 ss15</strain>
    </source>
</reference>
<keyword evidence="2 4" id="KW-0863">Zinc-finger</keyword>
<dbReference type="InterPro" id="IPR013083">
    <property type="entry name" value="Znf_RING/FYVE/PHD"/>
</dbReference>
<dbReference type="GO" id="GO:0005737">
    <property type="term" value="C:cytoplasm"/>
    <property type="evidence" value="ECO:0007669"/>
    <property type="project" value="TreeGrafter"/>
</dbReference>
<dbReference type="AlphaFoldDB" id="A0A9W9AYM9"/>
<dbReference type="Pfam" id="PF13639">
    <property type="entry name" value="zf-RING_2"/>
    <property type="match status" value="1"/>
</dbReference>
<evidence type="ECO:0000256" key="1">
    <source>
        <dbReference type="ARBA" id="ARBA00022723"/>
    </source>
</evidence>
<organism evidence="9 10">
    <name type="scientific">Lentinula lateritia</name>
    <dbReference type="NCBI Taxonomy" id="40482"/>
    <lineage>
        <taxon>Eukaryota</taxon>
        <taxon>Fungi</taxon>
        <taxon>Dikarya</taxon>
        <taxon>Basidiomycota</taxon>
        <taxon>Agaricomycotina</taxon>
        <taxon>Agaricomycetes</taxon>
        <taxon>Agaricomycetidae</taxon>
        <taxon>Agaricales</taxon>
        <taxon>Marasmiineae</taxon>
        <taxon>Omphalotaceae</taxon>
        <taxon>Lentinula</taxon>
    </lineage>
</organism>
<accession>A0A9W9AYM9</accession>
<dbReference type="PROSITE" id="PS50271">
    <property type="entry name" value="ZF_UBP"/>
    <property type="match status" value="1"/>
</dbReference>
<evidence type="ECO:0000313" key="9">
    <source>
        <dbReference type="EMBL" id="KAJ4492614.1"/>
    </source>
</evidence>
<feature type="domain" description="RING-type" evidence="7">
    <location>
        <begin position="257"/>
        <end position="297"/>
    </location>
</feature>
<dbReference type="InterPro" id="IPR047243">
    <property type="entry name" value="RING-H2_BRAP2"/>
</dbReference>
<dbReference type="InterPro" id="IPR011422">
    <property type="entry name" value="BRAP2/ETP1_RRM"/>
</dbReference>
<dbReference type="InterPro" id="IPR034931">
    <property type="entry name" value="ETP1_RRM"/>
</dbReference>
<name>A0A9W9AYM9_9AGAR</name>
<reference evidence="9" key="1">
    <citation type="submission" date="2022-08" db="EMBL/GenBank/DDBJ databases">
        <authorList>
            <consortium name="DOE Joint Genome Institute"/>
            <person name="Min B."/>
            <person name="Riley R."/>
            <person name="Sierra-Patev S."/>
            <person name="Naranjo-Ortiz M."/>
            <person name="Looney B."/>
            <person name="Konkel Z."/>
            <person name="Slot J.C."/>
            <person name="Sakamoto Y."/>
            <person name="Steenwyk J.L."/>
            <person name="Rokas A."/>
            <person name="Carro J."/>
            <person name="Camarero S."/>
            <person name="Ferreira P."/>
            <person name="Molpeceres G."/>
            <person name="Ruiz-Duenas F.J."/>
            <person name="Serrano A."/>
            <person name="Henrissat B."/>
            <person name="Drula E."/>
            <person name="Hughes K.W."/>
            <person name="Mata J.L."/>
            <person name="Ishikawa N.K."/>
            <person name="Vargas-Isla R."/>
            <person name="Ushijima S."/>
            <person name="Smith C.A."/>
            <person name="Ahrendt S."/>
            <person name="Andreopoulos W."/>
            <person name="He G."/>
            <person name="Labutti K."/>
            <person name="Lipzen A."/>
            <person name="Ng V."/>
            <person name="Sandor L."/>
            <person name="Barry K."/>
            <person name="Martinez A.T."/>
            <person name="Xiao Y."/>
            <person name="Gibbons J.G."/>
            <person name="Terashima K."/>
            <person name="Hibbett D.S."/>
            <person name="Grigoriev I.V."/>
        </authorList>
    </citation>
    <scope>NUCLEOTIDE SEQUENCE</scope>
    <source>
        <strain evidence="9">Sp2 HRB7682 ss15</strain>
    </source>
</reference>
<dbReference type="Pfam" id="PF02148">
    <property type="entry name" value="zf-UBP"/>
    <property type="match status" value="1"/>
</dbReference>
<evidence type="ECO:0000259" key="7">
    <source>
        <dbReference type="PROSITE" id="PS50089"/>
    </source>
</evidence>
<dbReference type="CDD" id="cd16457">
    <property type="entry name" value="RING-H2_BRAP2"/>
    <property type="match status" value="1"/>
</dbReference>
<dbReference type="SMART" id="SM00290">
    <property type="entry name" value="ZnF_UBP"/>
    <property type="match status" value="1"/>
</dbReference>
<keyword evidence="1" id="KW-0479">Metal-binding</keyword>
<protein>
    <submittedName>
        <fullName evidence="9">BRCA1-associated protein 2-domain-containing protein</fullName>
    </submittedName>
</protein>
<dbReference type="InterPro" id="IPR001841">
    <property type="entry name" value="Znf_RING"/>
</dbReference>
<dbReference type="CDD" id="cd12717">
    <property type="entry name" value="RRM_ETP1"/>
    <property type="match status" value="1"/>
</dbReference>
<dbReference type="PANTHER" id="PTHR24007">
    <property type="entry name" value="BRCA1-ASSOCIATED PROTEIN"/>
    <property type="match status" value="1"/>
</dbReference>
<dbReference type="GO" id="GO:0016567">
    <property type="term" value="P:protein ubiquitination"/>
    <property type="evidence" value="ECO:0007669"/>
    <property type="project" value="TreeGrafter"/>
</dbReference>
<keyword evidence="5" id="KW-0175">Coiled coil</keyword>
<keyword evidence="3" id="KW-0862">Zinc</keyword>
<dbReference type="EMBL" id="JANVFS010000004">
    <property type="protein sequence ID" value="KAJ4492614.1"/>
    <property type="molecule type" value="Genomic_DNA"/>
</dbReference>
<dbReference type="Pfam" id="PF07576">
    <property type="entry name" value="BRAP2"/>
    <property type="match status" value="1"/>
</dbReference>
<feature type="coiled-coil region" evidence="5">
    <location>
        <begin position="473"/>
        <end position="571"/>
    </location>
</feature>
<feature type="region of interest" description="Disordered" evidence="6">
    <location>
        <begin position="594"/>
        <end position="615"/>
    </location>
</feature>
<evidence type="ECO:0000256" key="6">
    <source>
        <dbReference type="SAM" id="MobiDB-lite"/>
    </source>
</evidence>
<dbReference type="SMART" id="SM00184">
    <property type="entry name" value="RING"/>
    <property type="match status" value="1"/>
</dbReference>
<dbReference type="GO" id="GO:0061630">
    <property type="term" value="F:ubiquitin protein ligase activity"/>
    <property type="evidence" value="ECO:0007669"/>
    <property type="project" value="TreeGrafter"/>
</dbReference>
<evidence type="ECO:0000256" key="4">
    <source>
        <dbReference type="PROSITE-ProRule" id="PRU00502"/>
    </source>
</evidence>
<evidence type="ECO:0000259" key="8">
    <source>
        <dbReference type="PROSITE" id="PS50271"/>
    </source>
</evidence>
<feature type="region of interest" description="Disordered" evidence="6">
    <location>
        <begin position="67"/>
        <end position="92"/>
    </location>
</feature>
<dbReference type="InterPro" id="IPR001607">
    <property type="entry name" value="Znf_UBP"/>
</dbReference>
<proteinExistence type="predicted"/>
<dbReference type="Proteomes" id="UP001150238">
    <property type="component" value="Unassembled WGS sequence"/>
</dbReference>
<dbReference type="PANTHER" id="PTHR24007:SF7">
    <property type="entry name" value="BRCA1-ASSOCIATED PROTEIN"/>
    <property type="match status" value="1"/>
</dbReference>
<evidence type="ECO:0000256" key="5">
    <source>
        <dbReference type="SAM" id="Coils"/>
    </source>
</evidence>
<gene>
    <name evidence="9" type="ORF">C8J55DRAFT_210105</name>
</gene>
<sequence length="615" mass="67868">MHGFHVRIVLNTKVQSSSNISIPNTIFDKLPVHRPNPTNRKNATFNPYQKDYRFGPIRIDWMDSNISASTSSTGKEKDRGKDGTSDEQSYTTSSTDMCRLLGHAVAHFVANETVSGSTNLPEGVIHVYRENEAPTGQTSTSRPVTDSVILGILAVPSWMAPSDLLTFVAPAAETISHLRILRDCVPNRSIALIKFPKPEDASEFIEAYNGKPFNSMEPEICNVVHVLSVELHAEDTVSQGVAQFVGSQNNMYELPTCPVCLERMDMAVTGLVTVPCSHTFHCTCLSKWGDSRCPVCRYSQNLMSSHPSSTSTSTRPTKIPFANPSTANMSACAACSSTTNLWICLICGNVGCGRYGRAHAQAHYQSTTHLYALELETQRVWDYAGDGYVHRLIRNKADGKVVELPSAATAMSSSPREGGLGPSAADALSAEKIEAIGIEYSYLLTSQLDSQRAYYEDQTAELQIQVGELRGLVERLTNQSEKEQIVSTEAERERQRLDEERIIELLKAKAKAENRAEKMAELARRLEKDLREERAVTEGLMSNLGKMKEKAEAVDKDREEFRSKISELEDQLRDVMFFLEAKTQIETGGGVVSEAAGGSIEMPPSGTNKKKKNKK</sequence>
<feature type="domain" description="UBP-type" evidence="8">
    <location>
        <begin position="294"/>
        <end position="408"/>
    </location>
</feature>